<dbReference type="EMBL" id="LXQA010034986">
    <property type="protein sequence ID" value="MCH97447.1"/>
    <property type="molecule type" value="Genomic_DNA"/>
</dbReference>
<protein>
    <submittedName>
        <fullName evidence="2">Uncharacterized protein</fullName>
    </submittedName>
</protein>
<feature type="region of interest" description="Disordered" evidence="1">
    <location>
        <begin position="1"/>
        <end position="52"/>
    </location>
</feature>
<feature type="compositionally biased region" description="Polar residues" evidence="1">
    <location>
        <begin position="1"/>
        <end position="21"/>
    </location>
</feature>
<gene>
    <name evidence="2" type="ORF">A2U01_0018442</name>
</gene>
<proteinExistence type="predicted"/>
<feature type="compositionally biased region" description="Polar residues" evidence="1">
    <location>
        <begin position="39"/>
        <end position="52"/>
    </location>
</feature>
<feature type="compositionally biased region" description="Basic and acidic residues" evidence="1">
    <location>
        <begin position="22"/>
        <end position="38"/>
    </location>
</feature>
<comment type="caution">
    <text evidence="2">The sequence shown here is derived from an EMBL/GenBank/DDBJ whole genome shotgun (WGS) entry which is preliminary data.</text>
</comment>
<evidence type="ECO:0000313" key="3">
    <source>
        <dbReference type="Proteomes" id="UP000265520"/>
    </source>
</evidence>
<sequence length="183" mass="20470">SSNSHSASNRGQRTRPPTQKQQIHEPTAHGDNDNHETNTNKLPGTQTEQERASINANVHRRNTNRYGGGFPVPASVVTYYHHDSRPLRGYISKPAANATITKLVGDLEQRRWCGGRRRFVSEGGGRVVRTAEVVDKQEVVRVTGGGEGYARKETEKLTSQNSKTFHLGVFVTKLKLHWLTKFL</sequence>
<keyword evidence="3" id="KW-1185">Reference proteome</keyword>
<accession>A0A392NC69</accession>
<dbReference type="Proteomes" id="UP000265520">
    <property type="component" value="Unassembled WGS sequence"/>
</dbReference>
<organism evidence="2 3">
    <name type="scientific">Trifolium medium</name>
    <dbReference type="NCBI Taxonomy" id="97028"/>
    <lineage>
        <taxon>Eukaryota</taxon>
        <taxon>Viridiplantae</taxon>
        <taxon>Streptophyta</taxon>
        <taxon>Embryophyta</taxon>
        <taxon>Tracheophyta</taxon>
        <taxon>Spermatophyta</taxon>
        <taxon>Magnoliopsida</taxon>
        <taxon>eudicotyledons</taxon>
        <taxon>Gunneridae</taxon>
        <taxon>Pentapetalae</taxon>
        <taxon>rosids</taxon>
        <taxon>fabids</taxon>
        <taxon>Fabales</taxon>
        <taxon>Fabaceae</taxon>
        <taxon>Papilionoideae</taxon>
        <taxon>50 kb inversion clade</taxon>
        <taxon>NPAAA clade</taxon>
        <taxon>Hologalegina</taxon>
        <taxon>IRL clade</taxon>
        <taxon>Trifolieae</taxon>
        <taxon>Trifolium</taxon>
    </lineage>
</organism>
<name>A0A392NC69_9FABA</name>
<evidence type="ECO:0000313" key="2">
    <source>
        <dbReference type="EMBL" id="MCH97447.1"/>
    </source>
</evidence>
<evidence type="ECO:0000256" key="1">
    <source>
        <dbReference type="SAM" id="MobiDB-lite"/>
    </source>
</evidence>
<feature type="non-terminal residue" evidence="2">
    <location>
        <position position="1"/>
    </location>
</feature>
<dbReference type="AlphaFoldDB" id="A0A392NC69"/>
<reference evidence="2 3" key="1">
    <citation type="journal article" date="2018" name="Front. Plant Sci.">
        <title>Red Clover (Trifolium pratense) and Zigzag Clover (T. medium) - A Picture of Genomic Similarities and Differences.</title>
        <authorList>
            <person name="Dluhosova J."/>
            <person name="Istvanek J."/>
            <person name="Nedelnik J."/>
            <person name="Repkova J."/>
        </authorList>
    </citation>
    <scope>NUCLEOTIDE SEQUENCE [LARGE SCALE GENOMIC DNA]</scope>
    <source>
        <strain evidence="3">cv. 10/8</strain>
        <tissue evidence="2">Leaf</tissue>
    </source>
</reference>